<dbReference type="Proteomes" id="UP000629468">
    <property type="component" value="Unassembled WGS sequence"/>
</dbReference>
<dbReference type="InterPro" id="IPR036322">
    <property type="entry name" value="WD40_repeat_dom_sf"/>
</dbReference>
<organism evidence="1 2">
    <name type="scientific">Agaricus bisporus var. burnettii</name>
    <dbReference type="NCBI Taxonomy" id="192524"/>
    <lineage>
        <taxon>Eukaryota</taxon>
        <taxon>Fungi</taxon>
        <taxon>Dikarya</taxon>
        <taxon>Basidiomycota</taxon>
        <taxon>Agaricomycotina</taxon>
        <taxon>Agaricomycetes</taxon>
        <taxon>Agaricomycetidae</taxon>
        <taxon>Agaricales</taxon>
        <taxon>Agaricineae</taxon>
        <taxon>Agaricaceae</taxon>
        <taxon>Agaricus</taxon>
    </lineage>
</organism>
<dbReference type="Gene3D" id="2.130.10.10">
    <property type="entry name" value="YVTN repeat-like/Quinoprotein amine dehydrogenase"/>
    <property type="match status" value="1"/>
</dbReference>
<dbReference type="SUPFAM" id="SSF50978">
    <property type="entry name" value="WD40 repeat-like"/>
    <property type="match status" value="1"/>
</dbReference>
<sequence>MPDENPYSHPGVSFSLLQSLTTPNIWQITALAFGHAGHLYAGSDNGDLRVYDLSSFKVIRAVKGNGKTISAIVCMKRPGTEFRDAWVTSGKQILKYRLDTPKLVQTYDDALETVTVVSDEDDDDDEVQDLALNWEKTHLAFGTDSGSVGVIDLSSKTVVKLKTKHDVMCGSVEWIPERPRELVSGGCDAILLHTDIVRDEVISKQNLASLSAQEGQIAMSPPFIMSLSIASNGIVAAGTADGKLWLGFGGEKIPSASKTKKKSKWGGLDLEQASVVSVAEAPIVAVAFHSPTQLTLSTLKGAITHYNLIYGNDTGAVVYQAVWHRQCENMIKVNALIVDEKRIVVGGYRTVSVYQFKDCPSLHDQLSKKCLCSLYQIISSDVSN</sequence>
<evidence type="ECO:0008006" key="3">
    <source>
        <dbReference type="Google" id="ProtNLM"/>
    </source>
</evidence>
<dbReference type="AlphaFoldDB" id="A0A8H7F5Y9"/>
<dbReference type="EMBL" id="JABXXO010000004">
    <property type="protein sequence ID" value="KAF7778502.1"/>
    <property type="molecule type" value="Genomic_DNA"/>
</dbReference>
<dbReference type="SMART" id="SM00320">
    <property type="entry name" value="WD40"/>
    <property type="match status" value="3"/>
</dbReference>
<evidence type="ECO:0000313" key="2">
    <source>
        <dbReference type="Proteomes" id="UP000629468"/>
    </source>
</evidence>
<dbReference type="InterPro" id="IPR042453">
    <property type="entry name" value="WDR53"/>
</dbReference>
<reference evidence="1 2" key="1">
    <citation type="journal article" name="Sci. Rep.">
        <title>Telomere-to-telomere assembled and centromere annotated genomes of the two main subspecies of the button mushroom Agaricus bisporus reveal especially polymorphic chromosome ends.</title>
        <authorList>
            <person name="Sonnenberg A.S.M."/>
            <person name="Sedaghat-Telgerd N."/>
            <person name="Lavrijssen B."/>
            <person name="Ohm R.A."/>
            <person name="Hendrickx P.M."/>
            <person name="Scholtmeijer K."/>
            <person name="Baars J.J.P."/>
            <person name="van Peer A."/>
        </authorList>
    </citation>
    <scope>NUCLEOTIDE SEQUENCE [LARGE SCALE GENOMIC DNA]</scope>
    <source>
        <strain evidence="1 2">H119_p4</strain>
    </source>
</reference>
<dbReference type="PANTHER" id="PTHR44666">
    <property type="entry name" value="WD REPEAT-CONTAINING PROTEIN 53"/>
    <property type="match status" value="1"/>
</dbReference>
<name>A0A8H7F5Y9_AGABI</name>
<protein>
    <recommendedName>
        <fullName evidence="3">Anaphase-promoting complex subunit 4 WD40 domain-containing protein</fullName>
    </recommendedName>
</protein>
<dbReference type="InterPro" id="IPR015943">
    <property type="entry name" value="WD40/YVTN_repeat-like_dom_sf"/>
</dbReference>
<proteinExistence type="predicted"/>
<dbReference type="PANTHER" id="PTHR44666:SF1">
    <property type="entry name" value="WD REPEAT-CONTAINING PROTEIN 53"/>
    <property type="match status" value="1"/>
</dbReference>
<comment type="caution">
    <text evidence="1">The sequence shown here is derived from an EMBL/GenBank/DDBJ whole genome shotgun (WGS) entry which is preliminary data.</text>
</comment>
<gene>
    <name evidence="1" type="ORF">Agabi119p4_2847</name>
</gene>
<evidence type="ECO:0000313" key="1">
    <source>
        <dbReference type="EMBL" id="KAF7778502.1"/>
    </source>
</evidence>
<accession>A0A8H7F5Y9</accession>
<dbReference type="InterPro" id="IPR001680">
    <property type="entry name" value="WD40_rpt"/>
</dbReference>